<protein>
    <recommendedName>
        <fullName evidence="8">MgtC/SapB/SrpB/YhiD N-terminal domain-containing protein</fullName>
    </recommendedName>
</protein>
<evidence type="ECO:0000313" key="10">
    <source>
        <dbReference type="Proteomes" id="UP000176192"/>
    </source>
</evidence>
<reference evidence="9 10" key="1">
    <citation type="journal article" date="2016" name="Nat. Commun.">
        <title>Thousands of microbial genomes shed light on interconnected biogeochemical processes in an aquifer system.</title>
        <authorList>
            <person name="Anantharaman K."/>
            <person name="Brown C.T."/>
            <person name="Hug L.A."/>
            <person name="Sharon I."/>
            <person name="Castelle C.J."/>
            <person name="Probst A.J."/>
            <person name="Thomas B.C."/>
            <person name="Singh A."/>
            <person name="Wilkins M.J."/>
            <person name="Karaoz U."/>
            <person name="Brodie E.L."/>
            <person name="Williams K.H."/>
            <person name="Hubbard S.S."/>
            <person name="Banfield J.F."/>
        </authorList>
    </citation>
    <scope>NUCLEOTIDE SEQUENCE [LARGE SCALE GENOMIC DNA]</scope>
</reference>
<comment type="similarity">
    <text evidence="2">Belongs to the MgtC/SapB family.</text>
</comment>
<evidence type="ECO:0000259" key="8">
    <source>
        <dbReference type="Pfam" id="PF02308"/>
    </source>
</evidence>
<dbReference type="InterPro" id="IPR049177">
    <property type="entry name" value="MgtC_SapB_SrpB_YhiD_N"/>
</dbReference>
<evidence type="ECO:0000256" key="2">
    <source>
        <dbReference type="ARBA" id="ARBA00009298"/>
    </source>
</evidence>
<evidence type="ECO:0000256" key="4">
    <source>
        <dbReference type="ARBA" id="ARBA00022692"/>
    </source>
</evidence>
<evidence type="ECO:0000256" key="1">
    <source>
        <dbReference type="ARBA" id="ARBA00004651"/>
    </source>
</evidence>
<accession>A0A1F6Y957</accession>
<organism evidence="9 10">
    <name type="scientific">Candidatus Nomurabacteria bacterium RIFCSPLOWO2_12_FULL_46_14</name>
    <dbReference type="NCBI Taxonomy" id="1801797"/>
    <lineage>
        <taxon>Bacteria</taxon>
        <taxon>Candidatus Nomuraibacteriota</taxon>
    </lineage>
</organism>
<dbReference type="EMBL" id="MFVV01000032">
    <property type="protein sequence ID" value="OGJ02898.1"/>
    <property type="molecule type" value="Genomic_DNA"/>
</dbReference>
<feature type="transmembrane region" description="Helical" evidence="7">
    <location>
        <begin position="38"/>
        <end position="59"/>
    </location>
</feature>
<keyword evidence="5 7" id="KW-1133">Transmembrane helix</keyword>
<evidence type="ECO:0000256" key="5">
    <source>
        <dbReference type="ARBA" id="ARBA00022989"/>
    </source>
</evidence>
<keyword evidence="4 7" id="KW-0812">Transmembrane</keyword>
<dbReference type="Pfam" id="PF02308">
    <property type="entry name" value="MgtC"/>
    <property type="match status" value="1"/>
</dbReference>
<dbReference type="AlphaFoldDB" id="A0A1F6Y957"/>
<comment type="subcellular location">
    <subcellularLocation>
        <location evidence="1">Cell membrane</location>
        <topology evidence="1">Multi-pass membrane protein</topology>
    </subcellularLocation>
</comment>
<dbReference type="PANTHER" id="PTHR33778:SF1">
    <property type="entry name" value="MAGNESIUM TRANSPORTER YHID-RELATED"/>
    <property type="match status" value="1"/>
</dbReference>
<comment type="caution">
    <text evidence="9">The sequence shown here is derived from an EMBL/GenBank/DDBJ whole genome shotgun (WGS) entry which is preliminary data.</text>
</comment>
<dbReference type="PRINTS" id="PR01837">
    <property type="entry name" value="MGTCSAPBPROT"/>
</dbReference>
<name>A0A1F6Y957_9BACT</name>
<dbReference type="Proteomes" id="UP000176192">
    <property type="component" value="Unassembled WGS sequence"/>
</dbReference>
<gene>
    <name evidence="9" type="ORF">A3G06_00935</name>
</gene>
<feature type="domain" description="MgtC/SapB/SrpB/YhiD N-terminal" evidence="8">
    <location>
        <begin position="15"/>
        <end position="141"/>
    </location>
</feature>
<evidence type="ECO:0000256" key="7">
    <source>
        <dbReference type="SAM" id="Phobius"/>
    </source>
</evidence>
<dbReference type="InterPro" id="IPR003416">
    <property type="entry name" value="MgtC/SapB/SrpB/YhiD_fam"/>
</dbReference>
<dbReference type="STRING" id="1801797.A3G06_00935"/>
<keyword evidence="6 7" id="KW-0472">Membrane</keyword>
<evidence type="ECO:0000313" key="9">
    <source>
        <dbReference type="EMBL" id="OGJ02898.1"/>
    </source>
</evidence>
<feature type="transmembrane region" description="Helical" evidence="7">
    <location>
        <begin position="12"/>
        <end position="32"/>
    </location>
</feature>
<keyword evidence="3" id="KW-1003">Cell membrane</keyword>
<sequence>MTEFFIGNGEIMIRLGVAALLGILIGLERVLVQKEAGMKTHALVSAGAAVFVLISEMLTEKYGSASGFDPSRIASQIIVGIGFLGAGSIIFQGSRLRGLTTASGLWVTAGIGMAAGFGFFTLAAITTVLVLLILTVVYFFEKPLREISDKNSNE</sequence>
<feature type="transmembrane region" description="Helical" evidence="7">
    <location>
        <begin position="71"/>
        <end position="91"/>
    </location>
</feature>
<proteinExistence type="inferred from homology"/>
<feature type="transmembrane region" description="Helical" evidence="7">
    <location>
        <begin position="111"/>
        <end position="140"/>
    </location>
</feature>
<evidence type="ECO:0000256" key="6">
    <source>
        <dbReference type="ARBA" id="ARBA00023136"/>
    </source>
</evidence>
<evidence type="ECO:0000256" key="3">
    <source>
        <dbReference type="ARBA" id="ARBA00022475"/>
    </source>
</evidence>
<dbReference type="PANTHER" id="PTHR33778">
    <property type="entry name" value="PROTEIN MGTC"/>
    <property type="match status" value="1"/>
</dbReference>
<dbReference type="GO" id="GO:0005886">
    <property type="term" value="C:plasma membrane"/>
    <property type="evidence" value="ECO:0007669"/>
    <property type="project" value="UniProtKB-SubCell"/>
</dbReference>